<feature type="transmembrane region" description="Helical" evidence="7">
    <location>
        <begin position="339"/>
        <end position="359"/>
    </location>
</feature>
<feature type="transmembrane region" description="Helical" evidence="7">
    <location>
        <begin position="839"/>
        <end position="862"/>
    </location>
</feature>
<reference evidence="11" key="2">
    <citation type="submission" date="2020-12" db="UniProtKB">
        <authorList>
            <consortium name="WormBaseParasite"/>
        </authorList>
    </citation>
    <scope>IDENTIFICATION</scope>
</reference>
<dbReference type="InterPro" id="IPR051697">
    <property type="entry name" value="Patched_domain-protein"/>
</dbReference>
<dbReference type="GO" id="GO:0018996">
    <property type="term" value="P:molting cycle, collagen and cuticulin-based cuticle"/>
    <property type="evidence" value="ECO:0007669"/>
    <property type="project" value="TreeGrafter"/>
</dbReference>
<feature type="transmembrane region" description="Helical" evidence="7">
    <location>
        <begin position="734"/>
        <end position="754"/>
    </location>
</feature>
<accession>A0A090LT25</accession>
<evidence type="ECO:0000313" key="12">
    <source>
        <dbReference type="WormBase" id="SRAE_X000069400"/>
    </source>
</evidence>
<dbReference type="EMBL" id="LN609530">
    <property type="protein sequence ID" value="CEF71367.1"/>
    <property type="molecule type" value="Genomic_DNA"/>
</dbReference>
<organism evidence="9">
    <name type="scientific">Strongyloides ratti</name>
    <name type="common">Parasitic roundworm</name>
    <dbReference type="NCBI Taxonomy" id="34506"/>
    <lineage>
        <taxon>Eukaryota</taxon>
        <taxon>Metazoa</taxon>
        <taxon>Ecdysozoa</taxon>
        <taxon>Nematoda</taxon>
        <taxon>Chromadorea</taxon>
        <taxon>Rhabditida</taxon>
        <taxon>Tylenchina</taxon>
        <taxon>Panagrolaimomorpha</taxon>
        <taxon>Strongyloidoidea</taxon>
        <taxon>Strongyloididae</taxon>
        <taxon>Strongyloides</taxon>
    </lineage>
</organism>
<dbReference type="OrthoDB" id="6510177at2759"/>
<evidence type="ECO:0000256" key="7">
    <source>
        <dbReference type="SAM" id="Phobius"/>
    </source>
</evidence>
<comment type="similarity">
    <text evidence="2">Belongs to the patched family.</text>
</comment>
<dbReference type="RefSeq" id="XP_024510563.1">
    <property type="nucleotide sequence ID" value="XM_024645068.1"/>
</dbReference>
<dbReference type="GeneID" id="36383747"/>
<dbReference type="GO" id="GO:0005886">
    <property type="term" value="C:plasma membrane"/>
    <property type="evidence" value="ECO:0007669"/>
    <property type="project" value="TreeGrafter"/>
</dbReference>
<evidence type="ECO:0000256" key="4">
    <source>
        <dbReference type="ARBA" id="ARBA00022989"/>
    </source>
</evidence>
<dbReference type="Proteomes" id="UP000035682">
    <property type="component" value="Unplaced"/>
</dbReference>
<feature type="transmembrane region" description="Helical" evidence="7">
    <location>
        <begin position="277"/>
        <end position="296"/>
    </location>
</feature>
<dbReference type="Pfam" id="PF02460">
    <property type="entry name" value="Patched"/>
    <property type="match status" value="1"/>
</dbReference>
<reference evidence="9 10" key="1">
    <citation type="submission" date="2014-09" db="EMBL/GenBank/DDBJ databases">
        <authorList>
            <person name="Martin A.A."/>
        </authorList>
    </citation>
    <scope>NUCLEOTIDE SEQUENCE</scope>
    <source>
        <strain evidence="10">ED321</strain>
        <strain evidence="9">ED321 Heterogonic</strain>
    </source>
</reference>
<dbReference type="AlphaFoldDB" id="A0A090LT25"/>
<gene>
    <name evidence="9 11 12" type="ORF">SRAE_X000069400</name>
</gene>
<feature type="transmembrane region" description="Helical" evidence="7">
    <location>
        <begin position="32"/>
        <end position="50"/>
    </location>
</feature>
<evidence type="ECO:0000313" key="11">
    <source>
        <dbReference type="WBParaSite" id="SRAE_X000069400.1"/>
    </source>
</evidence>
<keyword evidence="6" id="KW-0325">Glycoprotein</keyword>
<keyword evidence="3 7" id="KW-0812">Transmembrane</keyword>
<feature type="transmembrane region" description="Helical" evidence="7">
    <location>
        <begin position="803"/>
        <end position="827"/>
    </location>
</feature>
<dbReference type="WormBase" id="SRAE_X000069400">
    <property type="protein sequence ID" value="SRP05561"/>
    <property type="gene ID" value="WBGene00266253"/>
</dbReference>
<dbReference type="WBParaSite" id="SRAE_X000069400.1">
    <property type="protein sequence ID" value="SRAE_X000069400.1"/>
    <property type="gene ID" value="WBGene00266253"/>
</dbReference>
<dbReference type="InterPro" id="IPR003392">
    <property type="entry name" value="PTHD_SSD"/>
</dbReference>
<dbReference type="GO" id="GO:0006897">
    <property type="term" value="P:endocytosis"/>
    <property type="evidence" value="ECO:0007669"/>
    <property type="project" value="TreeGrafter"/>
</dbReference>
<dbReference type="InterPro" id="IPR000731">
    <property type="entry name" value="SSD"/>
</dbReference>
<sequence length="910" mass="104363">MEKITSTEEASIFIKFLNTFFDKIGRFVTKNYIFILIVTIILTSLCGLHVSKTKQTSIPYGYTPSDARSIKEIEIYEKFFNQNGRGITIFIMVLAKDNGTMLRNECLNDTIRIINYLQNNITFDESKTGNNLTFSQFCTGFCDINEGIRQFYNGFQILWKDNENGLKSKDLRVNLSYPITSLFGRSFSIQENLFGVKLKKNITVNDLTNMEFAKMIILQLRSEKKPTWTLSDVKRYEIKISNYLKNSFKSDNVYAIGISQSYLEKEMTMTGKSMEPFLGVGFILMTIFTVTTTYISSAINRQFTIYKFILTFSACIVPLMSTATTFSLMIFMGFPFSPILAITPFLILAIGIDDSFLMIHAQQRFVTQKHSKLEYEELSKKDIEDCISYVTCETGPSILLSAFTNILAFFVGCITSPPEIQLFCIGNGFAILIDTIYQLTTFSAIMTYVCEKEFICMVDNEKYTLINRIHKKLNMSPELSRKTKNKLIEIVKFIINLITTWKMILLLCIIFICYIIFSILGILQLHINLRPEKFFLPNSQLLDANHYKTEYVIPIMTPLMIFVGKPGNLSDPIQVKKLEMIVNDFENMSNSIGKISTRFFLRDFIEFNNAIGEEEGHLNLEEFEKFLQWPEYSFWKGFLKFKNGTSELDSFFFTTGFEGKELRDITYRGNLLQLWRKKADIYKDEFEVSVYNDDSPVIDLINTIPSVTLQSSLITFLSMGFVVFWFLYDLKSILIASTSIFFICLGVIGYLNWWNIDLDPIMMATIIMTIGFSVDMPAHICFHYHKASLENPNCNSKQLIEHTMHAVAFPILQAGFSTIACVISLLWVNLYMGEVFVKSMTLCVILSLLEGLIMIPIIYYVIEKISCKKKGNIIVPVSIGISTNDTTSEGSLSITKIKTNRKNKNDSLKF</sequence>
<evidence type="ECO:0000313" key="10">
    <source>
        <dbReference type="Proteomes" id="UP000035682"/>
    </source>
</evidence>
<evidence type="ECO:0000256" key="6">
    <source>
        <dbReference type="ARBA" id="ARBA00023180"/>
    </source>
</evidence>
<proteinExistence type="inferred from homology"/>
<protein>
    <submittedName>
        <fullName evidence="9 11">Sterol-sensing domain and Patched family-containing protein</fullName>
    </submittedName>
</protein>
<dbReference type="CTD" id="36383747"/>
<feature type="transmembrane region" description="Helical" evidence="7">
    <location>
        <begin position="504"/>
        <end position="527"/>
    </location>
</feature>
<evidence type="ECO:0000256" key="2">
    <source>
        <dbReference type="ARBA" id="ARBA00005585"/>
    </source>
</evidence>
<feature type="transmembrane region" description="Helical" evidence="7">
    <location>
        <begin position="760"/>
        <end position="782"/>
    </location>
</feature>
<name>A0A090LT25_STRRB</name>
<evidence type="ECO:0000256" key="1">
    <source>
        <dbReference type="ARBA" id="ARBA00004141"/>
    </source>
</evidence>
<comment type="subcellular location">
    <subcellularLocation>
        <location evidence="1">Membrane</location>
        <topology evidence="1">Multi-pass membrane protein</topology>
    </subcellularLocation>
</comment>
<evidence type="ECO:0000313" key="9">
    <source>
        <dbReference type="EMBL" id="CEF71367.1"/>
    </source>
</evidence>
<dbReference type="PANTHER" id="PTHR10796:SF88">
    <property type="entry name" value="SSD DOMAIN-CONTAINING PROTEIN"/>
    <property type="match status" value="1"/>
</dbReference>
<evidence type="ECO:0000259" key="8">
    <source>
        <dbReference type="PROSITE" id="PS50156"/>
    </source>
</evidence>
<feature type="domain" description="SSD" evidence="8">
    <location>
        <begin position="280"/>
        <end position="448"/>
    </location>
</feature>
<feature type="transmembrane region" description="Helical" evidence="7">
    <location>
        <begin position="707"/>
        <end position="727"/>
    </location>
</feature>
<evidence type="ECO:0000256" key="5">
    <source>
        <dbReference type="ARBA" id="ARBA00023136"/>
    </source>
</evidence>
<dbReference type="SUPFAM" id="SSF82866">
    <property type="entry name" value="Multidrug efflux transporter AcrB transmembrane domain"/>
    <property type="match status" value="2"/>
</dbReference>
<keyword evidence="5 7" id="KW-0472">Membrane</keyword>
<evidence type="ECO:0000256" key="3">
    <source>
        <dbReference type="ARBA" id="ARBA00022692"/>
    </source>
</evidence>
<dbReference type="GO" id="GO:0030659">
    <property type="term" value="C:cytoplasmic vesicle membrane"/>
    <property type="evidence" value="ECO:0007669"/>
    <property type="project" value="TreeGrafter"/>
</dbReference>
<dbReference type="Gene3D" id="1.20.1640.10">
    <property type="entry name" value="Multidrug efflux transporter AcrB transmembrane domain"/>
    <property type="match status" value="2"/>
</dbReference>
<dbReference type="PANTHER" id="PTHR10796">
    <property type="entry name" value="PATCHED-RELATED"/>
    <property type="match status" value="1"/>
</dbReference>
<keyword evidence="4 7" id="KW-1133">Transmembrane helix</keyword>
<keyword evidence="10" id="KW-1185">Reference proteome</keyword>
<dbReference type="PROSITE" id="PS50156">
    <property type="entry name" value="SSD"/>
    <property type="match status" value="1"/>
</dbReference>
<feature type="transmembrane region" description="Helical" evidence="7">
    <location>
        <begin position="308"/>
        <end position="333"/>
    </location>
</feature>
<dbReference type="OMA" id="MELYMAK"/>